<name>A0A835MA35_9MAGN</name>
<dbReference type="SMART" id="SM00367">
    <property type="entry name" value="LRR_CC"/>
    <property type="match status" value="4"/>
</dbReference>
<dbReference type="Pfam" id="PF25372">
    <property type="entry name" value="DUF7885"/>
    <property type="match status" value="1"/>
</dbReference>
<keyword evidence="4" id="KW-1185">Reference proteome</keyword>
<dbReference type="SUPFAM" id="SSF52047">
    <property type="entry name" value="RNI-like"/>
    <property type="match status" value="1"/>
</dbReference>
<dbReference type="Pfam" id="PF13516">
    <property type="entry name" value="LRR_6"/>
    <property type="match status" value="1"/>
</dbReference>
<evidence type="ECO:0000259" key="2">
    <source>
        <dbReference type="Pfam" id="PF25372"/>
    </source>
</evidence>
<dbReference type="InterPro" id="IPR006553">
    <property type="entry name" value="Leu-rich_rpt_Cys-con_subtyp"/>
</dbReference>
<dbReference type="EMBL" id="JADFTS010000001">
    <property type="protein sequence ID" value="KAF9624940.1"/>
    <property type="molecule type" value="Genomic_DNA"/>
</dbReference>
<dbReference type="InterPro" id="IPR057207">
    <property type="entry name" value="FBXL15_LRR"/>
</dbReference>
<protein>
    <submittedName>
        <fullName evidence="3">Uncharacterized protein</fullName>
    </submittedName>
</protein>
<comment type="caution">
    <text evidence="3">The sequence shown here is derived from an EMBL/GenBank/DDBJ whole genome shotgun (WGS) entry which is preliminary data.</text>
</comment>
<dbReference type="InterPro" id="IPR032675">
    <property type="entry name" value="LRR_dom_sf"/>
</dbReference>
<dbReference type="GO" id="GO:0019005">
    <property type="term" value="C:SCF ubiquitin ligase complex"/>
    <property type="evidence" value="ECO:0007669"/>
    <property type="project" value="TreeGrafter"/>
</dbReference>
<dbReference type="PANTHER" id="PTHR13318:SF77">
    <property type="entry name" value="F-BOX DOMAIN-CONTAINING PROTEIN"/>
    <property type="match status" value="1"/>
</dbReference>
<dbReference type="Proteomes" id="UP000631114">
    <property type="component" value="Unassembled WGS sequence"/>
</dbReference>
<dbReference type="GO" id="GO:0031146">
    <property type="term" value="P:SCF-dependent proteasomal ubiquitin-dependent protein catabolic process"/>
    <property type="evidence" value="ECO:0007669"/>
    <property type="project" value="TreeGrafter"/>
</dbReference>
<sequence length="342" mass="38168">MDNLLCDELVQEIMQHLPPSSSSSTSLVCKREFDEEYEVGVSSVSHKPSELPLECLSVSGLGVRDCGLGWLWRSCTKLKRLELRSCEGIGDGNSFTSFIKCLKALQELEIRTCRTIVDRILLLLAEHCSSLNSLLLYDGGSREGLHQFISRSRSNIQKLDLRLPLDLENNHLLAVAENIRGLISLRLQSCCLVTGEGLKTIGSTVSVALEELALINCDVVEREPGLLTTLGQNLKGLKKLDLSYNETLVDMEFVSMVVSCKNLTDIKLRGCKKLTNFAVVSMYKSCKFLENVDIMHCSTIGDEGVEVFILNSKRLRRIQVEESKVTDTAKQWGSEKFIEMVT</sequence>
<feature type="domain" description="F-box" evidence="1">
    <location>
        <begin position="5"/>
        <end position="31"/>
    </location>
</feature>
<evidence type="ECO:0000259" key="1">
    <source>
        <dbReference type="Pfam" id="PF00646"/>
    </source>
</evidence>
<dbReference type="AlphaFoldDB" id="A0A835MA35"/>
<reference evidence="3 4" key="1">
    <citation type="submission" date="2020-10" db="EMBL/GenBank/DDBJ databases">
        <title>The Coptis chinensis genome and diversification of protoberbering-type alkaloids.</title>
        <authorList>
            <person name="Wang B."/>
            <person name="Shu S."/>
            <person name="Song C."/>
            <person name="Liu Y."/>
        </authorList>
    </citation>
    <scope>NUCLEOTIDE SEQUENCE [LARGE SCALE GENOMIC DNA]</scope>
    <source>
        <strain evidence="3">HL-2020</strain>
        <tissue evidence="3">Leaf</tissue>
    </source>
</reference>
<dbReference type="InterPro" id="IPR001810">
    <property type="entry name" value="F-box_dom"/>
</dbReference>
<evidence type="ECO:0000313" key="4">
    <source>
        <dbReference type="Proteomes" id="UP000631114"/>
    </source>
</evidence>
<evidence type="ECO:0000313" key="3">
    <source>
        <dbReference type="EMBL" id="KAF9624940.1"/>
    </source>
</evidence>
<feature type="domain" description="F-box/LRR-repeat protein 15-like leucin rich repeat" evidence="2">
    <location>
        <begin position="230"/>
        <end position="328"/>
    </location>
</feature>
<proteinExistence type="predicted"/>
<dbReference type="Gene3D" id="3.80.10.10">
    <property type="entry name" value="Ribonuclease Inhibitor"/>
    <property type="match status" value="2"/>
</dbReference>
<dbReference type="OrthoDB" id="550575at2759"/>
<gene>
    <name evidence="3" type="ORF">IFM89_016188</name>
</gene>
<organism evidence="3 4">
    <name type="scientific">Coptis chinensis</name>
    <dbReference type="NCBI Taxonomy" id="261450"/>
    <lineage>
        <taxon>Eukaryota</taxon>
        <taxon>Viridiplantae</taxon>
        <taxon>Streptophyta</taxon>
        <taxon>Embryophyta</taxon>
        <taxon>Tracheophyta</taxon>
        <taxon>Spermatophyta</taxon>
        <taxon>Magnoliopsida</taxon>
        <taxon>Ranunculales</taxon>
        <taxon>Ranunculaceae</taxon>
        <taxon>Coptidoideae</taxon>
        <taxon>Coptis</taxon>
    </lineage>
</organism>
<dbReference type="Pfam" id="PF00646">
    <property type="entry name" value="F-box"/>
    <property type="match status" value="1"/>
</dbReference>
<accession>A0A835MA35</accession>
<dbReference type="PANTHER" id="PTHR13318">
    <property type="entry name" value="PARTNER OF PAIRED, ISOFORM B-RELATED"/>
    <property type="match status" value="1"/>
</dbReference>
<dbReference type="InterPro" id="IPR001611">
    <property type="entry name" value="Leu-rich_rpt"/>
</dbReference>